<sequence length="153" mass="17750">MNAARTPLRLRARSSQLASRQRAPLPQYMRRRYATNRESEPPAPHPPSSPPNPNSHPPKEPSRVGAFYRTFSYPILKAFLGALFTYQIVYYVWLKLEVVEEKHNKRNEIRDLRTELKDAVLEQRAKAKGAVEKVEGKVGEVKEEGKKKGWWPW</sequence>
<keyword evidence="4" id="KW-1185">Reference proteome</keyword>
<feature type="coiled-coil region" evidence="1">
    <location>
        <begin position="95"/>
        <end position="122"/>
    </location>
</feature>
<protein>
    <submittedName>
        <fullName evidence="3">Uncharacterized protein</fullName>
    </submittedName>
</protein>
<evidence type="ECO:0000256" key="2">
    <source>
        <dbReference type="SAM" id="MobiDB-lite"/>
    </source>
</evidence>
<reference evidence="3" key="1">
    <citation type="journal article" date="2020" name="Stud. Mycol.">
        <title>101 Dothideomycetes genomes: a test case for predicting lifestyles and emergence of pathogens.</title>
        <authorList>
            <person name="Haridas S."/>
            <person name="Albert R."/>
            <person name="Binder M."/>
            <person name="Bloem J."/>
            <person name="Labutti K."/>
            <person name="Salamov A."/>
            <person name="Andreopoulos B."/>
            <person name="Baker S."/>
            <person name="Barry K."/>
            <person name="Bills G."/>
            <person name="Bluhm B."/>
            <person name="Cannon C."/>
            <person name="Castanera R."/>
            <person name="Culley D."/>
            <person name="Daum C."/>
            <person name="Ezra D."/>
            <person name="Gonzalez J."/>
            <person name="Henrissat B."/>
            <person name="Kuo A."/>
            <person name="Liang C."/>
            <person name="Lipzen A."/>
            <person name="Lutzoni F."/>
            <person name="Magnuson J."/>
            <person name="Mondo S."/>
            <person name="Nolan M."/>
            <person name="Ohm R."/>
            <person name="Pangilinan J."/>
            <person name="Park H.-J."/>
            <person name="Ramirez L."/>
            <person name="Alfaro M."/>
            <person name="Sun H."/>
            <person name="Tritt A."/>
            <person name="Yoshinaga Y."/>
            <person name="Zwiers L.-H."/>
            <person name="Turgeon B."/>
            <person name="Goodwin S."/>
            <person name="Spatafora J."/>
            <person name="Crous P."/>
            <person name="Grigoriev I."/>
        </authorList>
    </citation>
    <scope>NUCLEOTIDE SEQUENCE</scope>
    <source>
        <strain evidence="3">CBS 675.92</strain>
    </source>
</reference>
<gene>
    <name evidence="3" type="ORF">CC80DRAFT_497365</name>
</gene>
<feature type="region of interest" description="Disordered" evidence="2">
    <location>
        <begin position="1"/>
        <end position="63"/>
    </location>
</feature>
<dbReference type="EMBL" id="ML977035">
    <property type="protein sequence ID" value="KAF1949617.1"/>
    <property type="molecule type" value="Genomic_DNA"/>
</dbReference>
<dbReference type="AlphaFoldDB" id="A0A6A5TKW4"/>
<feature type="compositionally biased region" description="Low complexity" evidence="2">
    <location>
        <begin position="13"/>
        <end position="23"/>
    </location>
</feature>
<keyword evidence="1" id="KW-0175">Coiled coil</keyword>
<feature type="compositionally biased region" description="Pro residues" evidence="2">
    <location>
        <begin position="41"/>
        <end position="56"/>
    </location>
</feature>
<name>A0A6A5TKW4_9PLEO</name>
<evidence type="ECO:0000313" key="3">
    <source>
        <dbReference type="EMBL" id="KAF1949617.1"/>
    </source>
</evidence>
<evidence type="ECO:0000256" key="1">
    <source>
        <dbReference type="SAM" id="Coils"/>
    </source>
</evidence>
<proteinExistence type="predicted"/>
<evidence type="ECO:0000313" key="4">
    <source>
        <dbReference type="Proteomes" id="UP000800035"/>
    </source>
</evidence>
<dbReference type="Proteomes" id="UP000800035">
    <property type="component" value="Unassembled WGS sequence"/>
</dbReference>
<dbReference type="OrthoDB" id="2120024at2759"/>
<organism evidence="3 4">
    <name type="scientific">Byssothecium circinans</name>
    <dbReference type="NCBI Taxonomy" id="147558"/>
    <lineage>
        <taxon>Eukaryota</taxon>
        <taxon>Fungi</taxon>
        <taxon>Dikarya</taxon>
        <taxon>Ascomycota</taxon>
        <taxon>Pezizomycotina</taxon>
        <taxon>Dothideomycetes</taxon>
        <taxon>Pleosporomycetidae</taxon>
        <taxon>Pleosporales</taxon>
        <taxon>Massarineae</taxon>
        <taxon>Massarinaceae</taxon>
        <taxon>Byssothecium</taxon>
    </lineage>
</organism>
<accession>A0A6A5TKW4</accession>